<dbReference type="InterPro" id="IPR036034">
    <property type="entry name" value="PDZ_sf"/>
</dbReference>
<feature type="region of interest" description="Disordered" evidence="1">
    <location>
        <begin position="678"/>
        <end position="712"/>
    </location>
</feature>
<comment type="caution">
    <text evidence="3">The sequence shown here is derived from an EMBL/GenBank/DDBJ whole genome shotgun (WGS) entry which is preliminary data.</text>
</comment>
<evidence type="ECO:0000313" key="3">
    <source>
        <dbReference type="EMBL" id="CAK9010835.1"/>
    </source>
</evidence>
<proteinExistence type="predicted"/>
<dbReference type="InterPro" id="IPR036869">
    <property type="entry name" value="J_dom_sf"/>
</dbReference>
<feature type="compositionally biased region" description="Acidic residues" evidence="1">
    <location>
        <begin position="689"/>
        <end position="710"/>
    </location>
</feature>
<dbReference type="InterPro" id="IPR001623">
    <property type="entry name" value="DnaJ_domain"/>
</dbReference>
<dbReference type="EMBL" id="CAXAMM010006380">
    <property type="protein sequence ID" value="CAK9010835.1"/>
    <property type="molecule type" value="Genomic_DNA"/>
</dbReference>
<dbReference type="CDD" id="cd06257">
    <property type="entry name" value="DnaJ"/>
    <property type="match status" value="1"/>
</dbReference>
<dbReference type="SUPFAM" id="SSF50156">
    <property type="entry name" value="PDZ domain-like"/>
    <property type="match status" value="1"/>
</dbReference>
<reference evidence="3 4" key="1">
    <citation type="submission" date="2024-02" db="EMBL/GenBank/DDBJ databases">
        <authorList>
            <person name="Chen Y."/>
            <person name="Shah S."/>
            <person name="Dougan E. K."/>
            <person name="Thang M."/>
            <person name="Chan C."/>
        </authorList>
    </citation>
    <scope>NUCLEOTIDE SEQUENCE [LARGE SCALE GENOMIC DNA]</scope>
</reference>
<evidence type="ECO:0000259" key="2">
    <source>
        <dbReference type="PROSITE" id="PS50076"/>
    </source>
</evidence>
<dbReference type="SUPFAM" id="SSF46565">
    <property type="entry name" value="Chaperone J-domain"/>
    <property type="match status" value="1"/>
</dbReference>
<dbReference type="Proteomes" id="UP001642464">
    <property type="component" value="Unassembled WGS sequence"/>
</dbReference>
<evidence type="ECO:0000256" key="1">
    <source>
        <dbReference type="SAM" id="MobiDB-lite"/>
    </source>
</evidence>
<feature type="compositionally biased region" description="Basic and acidic residues" evidence="1">
    <location>
        <begin position="678"/>
        <end position="688"/>
    </location>
</feature>
<organism evidence="3 4">
    <name type="scientific">Durusdinium trenchii</name>
    <dbReference type="NCBI Taxonomy" id="1381693"/>
    <lineage>
        <taxon>Eukaryota</taxon>
        <taxon>Sar</taxon>
        <taxon>Alveolata</taxon>
        <taxon>Dinophyceae</taxon>
        <taxon>Suessiales</taxon>
        <taxon>Symbiodiniaceae</taxon>
        <taxon>Durusdinium</taxon>
    </lineage>
</organism>
<sequence>LEVHPKMAAHEGRTKDMQIEAVATAINWVGLWGEADFDTPLRSDALAWTSDEVRRYVSSGGTDVPQQVVDEEDSPCPYTGAGAAWKTDVPSPWWVDSQFHTEGPADDESIPRKIEGWWRVLDYQRDPEAEVGDDLNVNELCFVEKLWTDRVRVFKAGQSGPAGEVPLSRVCDLQLMQRASNSVGSSWDLLRDVGEGGDDPDEIQVGQKRVLLGGEYGTLKLKGLECEVLSYVEWMDRWTVEIPVKDQKGKNLVVAVIPAQLRQPKLPRDPKRNAQVNLGVALRSRALELCWRQAESDVATGTSSGSRSKFRLQLHYVSRVRPGGRVWTSCPDSLYKYVEVRFVASGDYGLVYRVLRMVDSSKQAFERDEEDPHLVLDIPRGSDRATIIKAYRRLARRWHPDKVKEEEHEQAVQEFRRAHQAYENLLADPERSSDLMVLKMQHPFPPRKPKRITIPMAFQTEAKCLSLVSQLRLANVQKLVEVGPNIEFIVSWPYLPEALIPANQCDGISQVDRVDLVRKGWSDYSRSRHSAQQIIRMMVSMIRHDVMIVDPIQNIIVDRESGEPLMIDFGRGETAGSIYTTRIKTFMKKVLQLLARSVSKSSYDVAARYITCLEDTLFECLERWQDEKTRDQRKAVAVVASSTKWQEGIECCREIWHNEDENPFRKMFKDQKDVLPEDRVLREARPAEQDPESDEEPEGEDVDDDPEGLCDADINTLTPVQLLLRAKRKKSRRAKLPKEKPNVTIHVAETLPDGTLGLGLDDADEELRGLMVVSIHRKSEHYGWQLGDRIIELNGHMIDEWDDFKATWAAAKQFSTTGAVFGVVREGVECLSEVEPRCLHCGVKGKHLQRCSNWAWAEGEVFFCGRDCQKEAWTAAKRKA</sequence>
<dbReference type="PRINTS" id="PR00625">
    <property type="entry name" value="JDOMAIN"/>
</dbReference>
<dbReference type="Gene3D" id="1.10.287.110">
    <property type="entry name" value="DnaJ domain"/>
    <property type="match status" value="1"/>
</dbReference>
<dbReference type="Pfam" id="PF00226">
    <property type="entry name" value="DnaJ"/>
    <property type="match status" value="1"/>
</dbReference>
<gene>
    <name evidence="3" type="ORF">SCF082_LOCUS10841</name>
</gene>
<evidence type="ECO:0000313" key="4">
    <source>
        <dbReference type="Proteomes" id="UP001642464"/>
    </source>
</evidence>
<protein>
    <submittedName>
        <fullName evidence="3">Chaperone protein DnaJ</fullName>
    </submittedName>
</protein>
<feature type="domain" description="J" evidence="2">
    <location>
        <begin position="371"/>
        <end position="430"/>
    </location>
</feature>
<accession>A0ABP0J946</accession>
<feature type="non-terminal residue" evidence="3">
    <location>
        <position position="1"/>
    </location>
</feature>
<name>A0ABP0J946_9DINO</name>
<dbReference type="PROSITE" id="PS50076">
    <property type="entry name" value="DNAJ_2"/>
    <property type="match status" value="1"/>
</dbReference>
<keyword evidence="4" id="KW-1185">Reference proteome</keyword>
<dbReference type="SMART" id="SM00271">
    <property type="entry name" value="DnaJ"/>
    <property type="match status" value="1"/>
</dbReference>